<dbReference type="EMBL" id="LSYS01002834">
    <property type="protein sequence ID" value="OPJ85525.1"/>
    <property type="molecule type" value="Genomic_DNA"/>
</dbReference>
<accession>A0A1V4KM84</accession>
<sequence length="103" mass="11014">MGYGALASPTKFSKNFAIGMEGRHGPFIHSGFNTRYEASLLPVADIRAASAEWIHIHTFGGGEDNFSGGDEETLSTVPLPLTGYSRNTSLSAELLITDPRGTQ</sequence>
<name>A0A1V4KM84_PATFA</name>
<dbReference type="Proteomes" id="UP000190648">
    <property type="component" value="Unassembled WGS sequence"/>
</dbReference>
<protein>
    <submittedName>
        <fullName evidence="1">Uncharacterized protein</fullName>
    </submittedName>
</protein>
<dbReference type="AlphaFoldDB" id="A0A1V4KM84"/>
<gene>
    <name evidence="1" type="ORF">AV530_001742</name>
</gene>
<reference evidence="1 2" key="1">
    <citation type="submission" date="2016-02" db="EMBL/GenBank/DDBJ databases">
        <title>Band-tailed pigeon sequencing and assembly.</title>
        <authorList>
            <person name="Soares A.E."/>
            <person name="Novak B.J."/>
            <person name="Rice E.S."/>
            <person name="O'Connell B."/>
            <person name="Chang D."/>
            <person name="Weber S."/>
            <person name="Shapiro B."/>
        </authorList>
    </citation>
    <scope>NUCLEOTIDE SEQUENCE [LARGE SCALE GENOMIC DNA]</scope>
    <source>
        <strain evidence="1">BTP2013</strain>
        <tissue evidence="1">Blood</tissue>
    </source>
</reference>
<evidence type="ECO:0000313" key="2">
    <source>
        <dbReference type="Proteomes" id="UP000190648"/>
    </source>
</evidence>
<evidence type="ECO:0000313" key="1">
    <source>
        <dbReference type="EMBL" id="OPJ85525.1"/>
    </source>
</evidence>
<organism evidence="1 2">
    <name type="scientific">Patagioenas fasciata monilis</name>
    <dbReference type="NCBI Taxonomy" id="372326"/>
    <lineage>
        <taxon>Eukaryota</taxon>
        <taxon>Metazoa</taxon>
        <taxon>Chordata</taxon>
        <taxon>Craniata</taxon>
        <taxon>Vertebrata</taxon>
        <taxon>Euteleostomi</taxon>
        <taxon>Archelosauria</taxon>
        <taxon>Archosauria</taxon>
        <taxon>Dinosauria</taxon>
        <taxon>Saurischia</taxon>
        <taxon>Theropoda</taxon>
        <taxon>Coelurosauria</taxon>
        <taxon>Aves</taxon>
        <taxon>Neognathae</taxon>
        <taxon>Neoaves</taxon>
        <taxon>Columbimorphae</taxon>
        <taxon>Columbiformes</taxon>
        <taxon>Columbidae</taxon>
        <taxon>Patagioenas</taxon>
    </lineage>
</organism>
<keyword evidence="2" id="KW-1185">Reference proteome</keyword>
<comment type="caution">
    <text evidence="1">The sequence shown here is derived from an EMBL/GenBank/DDBJ whole genome shotgun (WGS) entry which is preliminary data.</text>
</comment>
<proteinExistence type="predicted"/>